<keyword evidence="2" id="KW-1185">Reference proteome</keyword>
<gene>
    <name evidence="1" type="ORF">MSZNOR_2945</name>
</gene>
<accession>A0ABM9I3V6</accession>
<evidence type="ECO:0000313" key="1">
    <source>
        <dbReference type="EMBL" id="CAI8874520.1"/>
    </source>
</evidence>
<dbReference type="Proteomes" id="UP001162030">
    <property type="component" value="Chromosome"/>
</dbReference>
<proteinExistence type="predicted"/>
<sequence length="72" mass="8112">MLLQIIADQHTDFAVIVDNENMFGVVHGGFFTVLADGRHGLLYRFVSTAADDKKRYKIAAIRTHARYMSAVK</sequence>
<organism evidence="1 2">
    <name type="scientific">Methylocaldum szegediense</name>
    <dbReference type="NCBI Taxonomy" id="73780"/>
    <lineage>
        <taxon>Bacteria</taxon>
        <taxon>Pseudomonadati</taxon>
        <taxon>Pseudomonadota</taxon>
        <taxon>Gammaproteobacteria</taxon>
        <taxon>Methylococcales</taxon>
        <taxon>Methylococcaceae</taxon>
        <taxon>Methylocaldum</taxon>
    </lineage>
</organism>
<name>A0ABM9I3V6_9GAMM</name>
<protein>
    <submittedName>
        <fullName evidence="1">Uncharacterized protein</fullName>
    </submittedName>
</protein>
<reference evidence="1 2" key="1">
    <citation type="submission" date="2023-03" db="EMBL/GenBank/DDBJ databases">
        <authorList>
            <person name="Pearce D."/>
        </authorList>
    </citation>
    <scope>NUCLEOTIDE SEQUENCE [LARGE SCALE GENOMIC DNA]</scope>
    <source>
        <strain evidence="1">Msz</strain>
    </source>
</reference>
<dbReference type="EMBL" id="OX458333">
    <property type="protein sequence ID" value="CAI8874520.1"/>
    <property type="molecule type" value="Genomic_DNA"/>
</dbReference>
<evidence type="ECO:0000313" key="2">
    <source>
        <dbReference type="Proteomes" id="UP001162030"/>
    </source>
</evidence>